<dbReference type="InterPro" id="IPR053221">
    <property type="entry name" value="Burnettramic_acid_biosynth"/>
</dbReference>
<dbReference type="AlphaFoldDB" id="M2MYJ8"/>
<dbReference type="eggNOG" id="ENOG502S9HR">
    <property type="taxonomic scope" value="Eukaryota"/>
</dbReference>
<protein>
    <submittedName>
        <fullName evidence="1">Uncharacterized protein</fullName>
    </submittedName>
</protein>
<dbReference type="OrthoDB" id="3068835at2759"/>
<reference evidence="1 2" key="1">
    <citation type="journal article" date="2012" name="PLoS Pathog.">
        <title>Diverse lifestyles and strategies of plant pathogenesis encoded in the genomes of eighteen Dothideomycetes fungi.</title>
        <authorList>
            <person name="Ohm R.A."/>
            <person name="Feau N."/>
            <person name="Henrissat B."/>
            <person name="Schoch C.L."/>
            <person name="Horwitz B.A."/>
            <person name="Barry K.W."/>
            <person name="Condon B.J."/>
            <person name="Copeland A.C."/>
            <person name="Dhillon B."/>
            <person name="Glaser F."/>
            <person name="Hesse C.N."/>
            <person name="Kosti I."/>
            <person name="LaButti K."/>
            <person name="Lindquist E.A."/>
            <person name="Lucas S."/>
            <person name="Salamov A.A."/>
            <person name="Bradshaw R.E."/>
            <person name="Ciuffetti L."/>
            <person name="Hamelin R.C."/>
            <person name="Kema G.H.J."/>
            <person name="Lawrence C."/>
            <person name="Scott J.A."/>
            <person name="Spatafora J.W."/>
            <person name="Turgeon B.G."/>
            <person name="de Wit P.J.G.M."/>
            <person name="Zhong S."/>
            <person name="Goodwin S.B."/>
            <person name="Grigoriev I.V."/>
        </authorList>
    </citation>
    <scope>NUCLEOTIDE SEQUENCE [LARGE SCALE GENOMIC DNA]</scope>
    <source>
        <strain evidence="1 2">UAMH 10762</strain>
    </source>
</reference>
<dbReference type="PANTHER" id="PTHR38887">
    <property type="entry name" value="CHROMOSOME 21, WHOLE GENOME SHOTGUN SEQUENCE"/>
    <property type="match status" value="1"/>
</dbReference>
<dbReference type="KEGG" id="bcom:BAUCODRAFT_326011"/>
<dbReference type="HOGENOM" id="CLU_1115571_0_0_1"/>
<dbReference type="GeneID" id="19111823"/>
<dbReference type="PANTHER" id="PTHR38887:SF1">
    <property type="entry name" value="RAS MODIFICATION PROTEIN ERF4"/>
    <property type="match status" value="1"/>
</dbReference>
<accession>M2MYJ8</accession>
<evidence type="ECO:0000313" key="2">
    <source>
        <dbReference type="Proteomes" id="UP000011761"/>
    </source>
</evidence>
<organism evidence="1 2">
    <name type="scientific">Baudoinia panamericana (strain UAMH 10762)</name>
    <name type="common">Angels' share fungus</name>
    <name type="synonym">Baudoinia compniacensis (strain UAMH 10762)</name>
    <dbReference type="NCBI Taxonomy" id="717646"/>
    <lineage>
        <taxon>Eukaryota</taxon>
        <taxon>Fungi</taxon>
        <taxon>Dikarya</taxon>
        <taxon>Ascomycota</taxon>
        <taxon>Pezizomycotina</taxon>
        <taxon>Dothideomycetes</taxon>
        <taxon>Dothideomycetidae</taxon>
        <taxon>Mycosphaerellales</taxon>
        <taxon>Teratosphaeriaceae</taxon>
        <taxon>Baudoinia</taxon>
    </lineage>
</organism>
<sequence>MPDTIRIRQEKVLRLERPVVVPQLDVPPIAESVPFQRCYADVLAGYNVPMTEFVSFLDGLAIAQAPNSALQGLKVVGGGLTKLPLPLLGKGLGHGINALAGSGAGFDSARARLYLTKANKEYFAPRNLRLSIVKDEELHTRVLGLAPGTPRLAPLMKETLTISVCDRRFAAIKPHVADLRYNVPSESRDIKTVDVLAKKHLASRMSRSSKDLAKMREDQWRGRGFEGAMEEVKMASRLRWLVIEDMRPP</sequence>
<dbReference type="EMBL" id="KB445564">
    <property type="protein sequence ID" value="EMC91375.1"/>
    <property type="molecule type" value="Genomic_DNA"/>
</dbReference>
<dbReference type="RefSeq" id="XP_007681725.1">
    <property type="nucleotide sequence ID" value="XM_007683535.1"/>
</dbReference>
<name>M2MYJ8_BAUPA</name>
<evidence type="ECO:0000313" key="1">
    <source>
        <dbReference type="EMBL" id="EMC91375.1"/>
    </source>
</evidence>
<dbReference type="Proteomes" id="UP000011761">
    <property type="component" value="Unassembled WGS sequence"/>
</dbReference>
<keyword evidence="2" id="KW-1185">Reference proteome</keyword>
<proteinExistence type="predicted"/>
<gene>
    <name evidence="1" type="ORF">BAUCODRAFT_326011</name>
</gene>